<dbReference type="Proteomes" id="UP000887580">
    <property type="component" value="Unplaced"/>
</dbReference>
<evidence type="ECO:0000313" key="2">
    <source>
        <dbReference type="WBParaSite" id="PS1159_v2.g9878.t1"/>
    </source>
</evidence>
<protein>
    <submittedName>
        <fullName evidence="2">Uncharacterized protein</fullName>
    </submittedName>
</protein>
<accession>A0AC35GY01</accession>
<organism evidence="1 2">
    <name type="scientific">Panagrolaimus sp. PS1159</name>
    <dbReference type="NCBI Taxonomy" id="55785"/>
    <lineage>
        <taxon>Eukaryota</taxon>
        <taxon>Metazoa</taxon>
        <taxon>Ecdysozoa</taxon>
        <taxon>Nematoda</taxon>
        <taxon>Chromadorea</taxon>
        <taxon>Rhabditida</taxon>
        <taxon>Tylenchina</taxon>
        <taxon>Panagrolaimomorpha</taxon>
        <taxon>Panagrolaimoidea</taxon>
        <taxon>Panagrolaimidae</taxon>
        <taxon>Panagrolaimus</taxon>
    </lineage>
</organism>
<evidence type="ECO:0000313" key="1">
    <source>
        <dbReference type="Proteomes" id="UP000887580"/>
    </source>
</evidence>
<dbReference type="WBParaSite" id="PS1159_v2.g9878.t1">
    <property type="protein sequence ID" value="PS1159_v2.g9878.t1"/>
    <property type="gene ID" value="PS1159_v2.g9878"/>
</dbReference>
<reference evidence="2" key="1">
    <citation type="submission" date="2022-11" db="UniProtKB">
        <authorList>
            <consortium name="WormBaseParasite"/>
        </authorList>
    </citation>
    <scope>IDENTIFICATION</scope>
</reference>
<proteinExistence type="predicted"/>
<name>A0AC35GY01_9BILA</name>
<sequence>MHYGRQFLAYITVSVNGSNIFCQPIQNRVVFDFVIEFTPHGNLRELTFWHVYDNKLWFMKDIKNRIDYQLSYFDLDESRPKEIPVERFDYLELLLLQWSGENFIIRYYDESAKFDFFNIDTKIWSKIYYR</sequence>